<keyword evidence="2" id="KW-0235">DNA replication</keyword>
<evidence type="ECO:0000256" key="2">
    <source>
        <dbReference type="ARBA" id="ARBA00022705"/>
    </source>
</evidence>
<evidence type="ECO:0000256" key="1">
    <source>
        <dbReference type="ARBA" id="ARBA00007017"/>
    </source>
</evidence>
<dbReference type="GO" id="GO:0000785">
    <property type="term" value="C:chromatin"/>
    <property type="evidence" value="ECO:0007669"/>
    <property type="project" value="TreeGrafter"/>
</dbReference>
<dbReference type="PANTHER" id="PTHR13395:SF6">
    <property type="entry name" value="SISTER CHROMATID COHESION PROTEIN DCC1"/>
    <property type="match status" value="1"/>
</dbReference>
<dbReference type="Proteomes" id="UP000037751">
    <property type="component" value="Unassembled WGS sequence"/>
</dbReference>
<dbReference type="AlphaFoldDB" id="A0A0N0RRZ1"/>
<dbReference type="RefSeq" id="XP_017990461.1">
    <property type="nucleotide sequence ID" value="XM_018134979.1"/>
</dbReference>
<proteinExistence type="inferred from homology"/>
<dbReference type="GO" id="GO:0031390">
    <property type="term" value="C:Ctf18 RFC-like complex"/>
    <property type="evidence" value="ECO:0007669"/>
    <property type="project" value="InterPro"/>
</dbReference>
<name>A0A0N0RRZ1_9BASI</name>
<accession>A0A0N0RRZ1</accession>
<comment type="similarity">
    <text evidence="1">Belongs to the DCC1 family.</text>
</comment>
<dbReference type="PANTHER" id="PTHR13395">
    <property type="entry name" value="SISTER CHROMATID COHESION PROTEIN DCC1-RELATED"/>
    <property type="match status" value="1"/>
</dbReference>
<evidence type="ECO:0000313" key="3">
    <source>
        <dbReference type="EMBL" id="KOS12829.1"/>
    </source>
</evidence>
<evidence type="ECO:0000313" key="4">
    <source>
        <dbReference type="Proteomes" id="UP000037751"/>
    </source>
</evidence>
<dbReference type="STRING" id="77020.A0A0N0RRZ1"/>
<dbReference type="InterPro" id="IPR019128">
    <property type="entry name" value="Dcc1"/>
</dbReference>
<organism evidence="3 4">
    <name type="scientific">Malassezia pachydermatis</name>
    <dbReference type="NCBI Taxonomy" id="77020"/>
    <lineage>
        <taxon>Eukaryota</taxon>
        <taxon>Fungi</taxon>
        <taxon>Dikarya</taxon>
        <taxon>Basidiomycota</taxon>
        <taxon>Ustilaginomycotina</taxon>
        <taxon>Malasseziomycetes</taxon>
        <taxon>Malasseziales</taxon>
        <taxon>Malasseziaceae</taxon>
        <taxon>Malassezia</taxon>
    </lineage>
</organism>
<dbReference type="GO" id="GO:0000775">
    <property type="term" value="C:chromosome, centromeric region"/>
    <property type="evidence" value="ECO:0007669"/>
    <property type="project" value="TreeGrafter"/>
</dbReference>
<keyword evidence="4" id="KW-1185">Reference proteome</keyword>
<dbReference type="Pfam" id="PF09724">
    <property type="entry name" value="Dcc1"/>
    <property type="match status" value="1"/>
</dbReference>
<comment type="caution">
    <text evidence="3">The sequence shown here is derived from an EMBL/GenBank/DDBJ whole genome shotgun (WGS) entry which is preliminary data.</text>
</comment>
<reference evidence="3 4" key="1">
    <citation type="submission" date="2015-07" db="EMBL/GenBank/DDBJ databases">
        <title>Draft Genome Sequence of Malassezia furfur CBS1878 and Malassezia pachydermatis CBS1879.</title>
        <authorList>
            <person name="Triana S."/>
            <person name="Ohm R."/>
            <person name="Gonzalez A."/>
            <person name="DeCock H."/>
            <person name="Restrepo S."/>
            <person name="Celis A."/>
        </authorList>
    </citation>
    <scope>NUCLEOTIDE SEQUENCE [LARGE SCALE GENOMIC DNA]</scope>
    <source>
        <strain evidence="3 4">CBS 1879</strain>
    </source>
</reference>
<dbReference type="OrthoDB" id="276989at2759"/>
<protein>
    <recommendedName>
        <fullName evidence="5">Sister chromatid cohesion protein dcc1</fullName>
    </recommendedName>
</protein>
<dbReference type="EMBL" id="LGAV01000008">
    <property type="protein sequence ID" value="KOS12829.1"/>
    <property type="molecule type" value="Genomic_DNA"/>
</dbReference>
<dbReference type="GO" id="GO:0006260">
    <property type="term" value="P:DNA replication"/>
    <property type="evidence" value="ECO:0007669"/>
    <property type="project" value="UniProtKB-KW"/>
</dbReference>
<dbReference type="GO" id="GO:0034088">
    <property type="term" value="P:maintenance of mitotic sister chromatid cohesion"/>
    <property type="evidence" value="ECO:0007669"/>
    <property type="project" value="TreeGrafter"/>
</dbReference>
<evidence type="ECO:0008006" key="5">
    <source>
        <dbReference type="Google" id="ProtNLM"/>
    </source>
</evidence>
<gene>
    <name evidence="3" type="ORF">Malapachy_0460</name>
</gene>
<dbReference type="VEuPathDB" id="FungiDB:Malapachy_0460"/>
<sequence length="406" mass="45105">MTSIPLVTPAADETYEYCVVEVPAELEAHFEKGDTSLLFNGRLSDEATLVTQDATYAVRQVSQSNSLLLCALEDNPQADGVHLRMRQNATDLLELVRTTPRLDRLPSLFEADAYTGQATESDEARHYTPAEVRSVVQASESELEVGLREHHILVLDGYLRRVAPSFLQEILLSLLAHLDILACAPDRVPWEAMCDALTTRAHRHVVEAVLGDWFCAAPLSMPRPTHIPLARADIVQFLGLQLLQSHKRMPLLDFIAAWKSHVGTLAADVHLSLLQGHYLLYPPPATMATVSTHAAVSAEPQAHTLAAPIAIQSFSHTSLPLMPAQRCQELFTMREQWVREEITPFLAPIASRGNATVESMLLKYGRGVRAKWSKMHTQVLLHGALDQDPTRGTDECMLYQARVKYT</sequence>
<dbReference type="GeneID" id="28726854"/>